<dbReference type="Proteomes" id="UP000823388">
    <property type="component" value="Chromosome 8K"/>
</dbReference>
<evidence type="ECO:0000313" key="1">
    <source>
        <dbReference type="EMBL" id="KAG2560798.1"/>
    </source>
</evidence>
<name>A0A8T0PIR3_PANVG</name>
<organism evidence="1 2">
    <name type="scientific">Panicum virgatum</name>
    <name type="common">Blackwell switchgrass</name>
    <dbReference type="NCBI Taxonomy" id="38727"/>
    <lineage>
        <taxon>Eukaryota</taxon>
        <taxon>Viridiplantae</taxon>
        <taxon>Streptophyta</taxon>
        <taxon>Embryophyta</taxon>
        <taxon>Tracheophyta</taxon>
        <taxon>Spermatophyta</taxon>
        <taxon>Magnoliopsida</taxon>
        <taxon>Liliopsida</taxon>
        <taxon>Poales</taxon>
        <taxon>Poaceae</taxon>
        <taxon>PACMAD clade</taxon>
        <taxon>Panicoideae</taxon>
        <taxon>Panicodae</taxon>
        <taxon>Paniceae</taxon>
        <taxon>Panicinae</taxon>
        <taxon>Panicum</taxon>
        <taxon>Panicum sect. Hiantes</taxon>
    </lineage>
</organism>
<accession>A0A8T0PIR3</accession>
<dbReference type="AlphaFoldDB" id="A0A8T0PIR3"/>
<sequence>MRMSCKGPHPLLVRISTTTGVQCSNCYFHAQSSLQGKGPRHASAVHQYFSLRCQGYQDCGRTKSTKELTGLGTWEGIMSSHGDDLYSVA</sequence>
<evidence type="ECO:0000313" key="2">
    <source>
        <dbReference type="Proteomes" id="UP000823388"/>
    </source>
</evidence>
<proteinExistence type="predicted"/>
<protein>
    <submittedName>
        <fullName evidence="1">Uncharacterized protein</fullName>
    </submittedName>
</protein>
<reference evidence="1" key="1">
    <citation type="submission" date="2020-05" db="EMBL/GenBank/DDBJ databases">
        <title>WGS assembly of Panicum virgatum.</title>
        <authorList>
            <person name="Lovell J.T."/>
            <person name="Jenkins J."/>
            <person name="Shu S."/>
            <person name="Juenger T.E."/>
            <person name="Schmutz J."/>
        </authorList>
    </citation>
    <scope>NUCLEOTIDE SEQUENCE</scope>
    <source>
        <strain evidence="1">AP13</strain>
    </source>
</reference>
<keyword evidence="2" id="KW-1185">Reference proteome</keyword>
<dbReference type="EMBL" id="CM029051">
    <property type="protein sequence ID" value="KAG2560798.1"/>
    <property type="molecule type" value="Genomic_DNA"/>
</dbReference>
<gene>
    <name evidence="1" type="ORF">PVAP13_8KG086200</name>
</gene>
<comment type="caution">
    <text evidence="1">The sequence shown here is derived from an EMBL/GenBank/DDBJ whole genome shotgun (WGS) entry which is preliminary data.</text>
</comment>